<dbReference type="PANTHER" id="PTHR31060:SF30">
    <property type="entry name" value="OS07G0668800 PROTEIN"/>
    <property type="match status" value="1"/>
</dbReference>
<evidence type="ECO:0000256" key="3">
    <source>
        <dbReference type="ARBA" id="ARBA00022786"/>
    </source>
</evidence>
<accession>A0AAV8DW14</accession>
<dbReference type="PANTHER" id="PTHR31060">
    <property type="entry name" value="OSJNBA0011J08.25 PROTEIN-RELATED"/>
    <property type="match status" value="1"/>
</dbReference>
<dbReference type="SUPFAM" id="SSF54695">
    <property type="entry name" value="POZ domain"/>
    <property type="match status" value="1"/>
</dbReference>
<keyword evidence="3" id="KW-0833">Ubl conjugation pathway</keyword>
<sequence length="514" mass="59410">MRNIFFSHINCVIGFHVIQIQYQYTNTPGKNRLFNKGVPLAVVRFTESLHCALTCNKNLGELLLLGAASEALHNYIKNPQRKKTSNFLYPSHCKQLLSAKILDLGEVKRKQMSYHQFKIGDRTTSDVVVRVRTDEGRDYRLYCHSRVLSENSDYFGERLSNEWPTCQILDSRYCVDVQCTESEFNSYVNAIRLIYKPQPCHWYGVRGTLGILLASIHLGLHKITLSCADYLESAPWDEADEEEILRAVPPLGPKFERILSRLQLVDLPQVSQIFLSAFCFATSAPNKLKTELKKCYQDQIEYLLTEDDDLPLISITNNEHPKRELKKCVVNLFEYFGNLVEKEARLGIDQEFSVVLSDILWVCQILTKLDMMGVIVPFWVDMSPKIEKLVDVFVGNESEIRLKVVEITSKVLEAMNFGNVVLPPEKRFDLVKTWIPILQRTKDWIEEKNDESFDGEILQTLESSIVSVILTLPSDWQAEILSQWFASKHVQYPDLLEVFEVWSYRAKSAKRRFF</sequence>
<gene>
    <name evidence="5" type="ORF">LUZ62_057617</name>
</gene>
<dbReference type="InterPro" id="IPR038920">
    <property type="entry name" value="At3g05675-like"/>
</dbReference>
<protein>
    <submittedName>
        <fullName evidence="5">BTB/POZ domain-containing protein</fullName>
    </submittedName>
</protein>
<dbReference type="InterPro" id="IPR058039">
    <property type="entry name" value="At3g05675-like_ankyrin"/>
</dbReference>
<keyword evidence="6" id="KW-1185">Reference proteome</keyword>
<evidence type="ECO:0000256" key="1">
    <source>
        <dbReference type="ARBA" id="ARBA00002668"/>
    </source>
</evidence>
<dbReference type="InterPro" id="IPR011333">
    <property type="entry name" value="SKP1/BTB/POZ_sf"/>
</dbReference>
<evidence type="ECO:0000256" key="2">
    <source>
        <dbReference type="ARBA" id="ARBA00004906"/>
    </source>
</evidence>
<feature type="domain" description="BTB" evidence="4">
    <location>
        <begin position="125"/>
        <end position="195"/>
    </location>
</feature>
<evidence type="ECO:0000259" key="4">
    <source>
        <dbReference type="PROSITE" id="PS50097"/>
    </source>
</evidence>
<evidence type="ECO:0000313" key="5">
    <source>
        <dbReference type="EMBL" id="KAJ4773360.1"/>
    </source>
</evidence>
<organism evidence="5 6">
    <name type="scientific">Rhynchospora pubera</name>
    <dbReference type="NCBI Taxonomy" id="906938"/>
    <lineage>
        <taxon>Eukaryota</taxon>
        <taxon>Viridiplantae</taxon>
        <taxon>Streptophyta</taxon>
        <taxon>Embryophyta</taxon>
        <taxon>Tracheophyta</taxon>
        <taxon>Spermatophyta</taxon>
        <taxon>Magnoliopsida</taxon>
        <taxon>Liliopsida</taxon>
        <taxon>Poales</taxon>
        <taxon>Cyperaceae</taxon>
        <taxon>Cyperoideae</taxon>
        <taxon>Rhynchosporeae</taxon>
        <taxon>Rhynchospora</taxon>
    </lineage>
</organism>
<dbReference type="EMBL" id="JAMFTS010000003">
    <property type="protein sequence ID" value="KAJ4773360.1"/>
    <property type="molecule type" value="Genomic_DNA"/>
</dbReference>
<dbReference type="Proteomes" id="UP001140206">
    <property type="component" value="Chromosome 3"/>
</dbReference>
<name>A0AAV8DW14_9POAL</name>
<proteinExistence type="predicted"/>
<comment type="function">
    <text evidence="1">May act as a substrate-specific adapter of an E3 ubiquitin-protein ligase complex (CUL3-RBX1-BTB) which mediates the ubiquitination and subsequent proteasomal degradation of target proteins.</text>
</comment>
<dbReference type="Gene3D" id="3.30.710.10">
    <property type="entry name" value="Potassium Channel Kv1.1, Chain A"/>
    <property type="match status" value="1"/>
</dbReference>
<comment type="pathway">
    <text evidence="2">Protein modification; protein ubiquitination.</text>
</comment>
<dbReference type="PROSITE" id="PS50097">
    <property type="entry name" value="BTB"/>
    <property type="match status" value="1"/>
</dbReference>
<reference evidence="5" key="1">
    <citation type="submission" date="2022-08" db="EMBL/GenBank/DDBJ databases">
        <authorList>
            <person name="Marques A."/>
        </authorList>
    </citation>
    <scope>NUCLEOTIDE SEQUENCE</scope>
    <source>
        <strain evidence="5">RhyPub2mFocal</strain>
        <tissue evidence="5">Leaves</tissue>
    </source>
</reference>
<evidence type="ECO:0000313" key="6">
    <source>
        <dbReference type="Proteomes" id="UP001140206"/>
    </source>
</evidence>
<comment type="caution">
    <text evidence="5">The sequence shown here is derived from an EMBL/GenBank/DDBJ whole genome shotgun (WGS) entry which is preliminary data.</text>
</comment>
<dbReference type="AlphaFoldDB" id="A0AAV8DW14"/>
<dbReference type="InterPro" id="IPR000210">
    <property type="entry name" value="BTB/POZ_dom"/>
</dbReference>
<dbReference type="Pfam" id="PF25553">
    <property type="entry name" value="BTB-POZ_ANK-like"/>
    <property type="match status" value="1"/>
</dbReference>